<feature type="region of interest" description="Disordered" evidence="1">
    <location>
        <begin position="1"/>
        <end position="34"/>
    </location>
</feature>
<name>A0A1B9G865_9TREE</name>
<evidence type="ECO:0000313" key="4">
    <source>
        <dbReference type="Proteomes" id="UP000092730"/>
    </source>
</evidence>
<dbReference type="AlphaFoldDB" id="A0A1B9G865"/>
<sequence>MPDDTTASSPAGKAQSSANGSSPNATSTTTDRSGFFNRVLSSITKAADPSRALPGDPDSTAISEYFSLATETQHKRE</sequence>
<dbReference type="VEuPathDB" id="FungiDB:I302_02067"/>
<dbReference type="KEGG" id="kbi:30206466"/>
<feature type="compositionally biased region" description="Polar residues" evidence="1">
    <location>
        <begin position="1"/>
        <end position="32"/>
    </location>
</feature>
<dbReference type="GeneID" id="30206466"/>
<dbReference type="EMBL" id="KI894019">
    <property type="protein sequence ID" value="OCF27227.1"/>
    <property type="molecule type" value="Genomic_DNA"/>
</dbReference>
<reference evidence="2" key="1">
    <citation type="submission" date="2013-07" db="EMBL/GenBank/DDBJ databases">
        <title>The Genome Sequence of Cryptococcus bestiolae CBS10118.</title>
        <authorList>
            <consortium name="The Broad Institute Genome Sequencing Platform"/>
            <person name="Cuomo C."/>
            <person name="Litvintseva A."/>
            <person name="Chen Y."/>
            <person name="Heitman J."/>
            <person name="Sun S."/>
            <person name="Springer D."/>
            <person name="Dromer F."/>
            <person name="Young S.K."/>
            <person name="Zeng Q."/>
            <person name="Gargeya S."/>
            <person name="Fitzgerald M."/>
            <person name="Abouelleil A."/>
            <person name="Alvarado L."/>
            <person name="Berlin A.M."/>
            <person name="Chapman S.B."/>
            <person name="Dewar J."/>
            <person name="Goldberg J."/>
            <person name="Griggs A."/>
            <person name="Gujja S."/>
            <person name="Hansen M."/>
            <person name="Howarth C."/>
            <person name="Imamovic A."/>
            <person name="Larimer J."/>
            <person name="McCowan C."/>
            <person name="Murphy C."/>
            <person name="Pearson M."/>
            <person name="Priest M."/>
            <person name="Roberts A."/>
            <person name="Saif S."/>
            <person name="Shea T."/>
            <person name="Sykes S."/>
            <person name="Wortman J."/>
            <person name="Nusbaum C."/>
            <person name="Birren B."/>
        </authorList>
    </citation>
    <scope>NUCLEOTIDE SEQUENCE [LARGE SCALE GENOMIC DNA]</scope>
    <source>
        <strain evidence="2">CBS 10118</strain>
    </source>
</reference>
<dbReference type="EMBL" id="CP144542">
    <property type="protein sequence ID" value="WVW81374.1"/>
    <property type="molecule type" value="Genomic_DNA"/>
</dbReference>
<keyword evidence="4" id="KW-1185">Reference proteome</keyword>
<gene>
    <name evidence="2" type="ORF">I302_02067</name>
    <name evidence="3" type="ORF">I302_103366</name>
</gene>
<accession>A0A1B9G865</accession>
<evidence type="ECO:0000313" key="3">
    <source>
        <dbReference type="EMBL" id="WVW81374.1"/>
    </source>
</evidence>
<evidence type="ECO:0000256" key="1">
    <source>
        <dbReference type="SAM" id="MobiDB-lite"/>
    </source>
</evidence>
<reference evidence="2" key="3">
    <citation type="submission" date="2014-01" db="EMBL/GenBank/DDBJ databases">
        <title>Evolution of pathogenesis and genome organization in the Tremellales.</title>
        <authorList>
            <person name="Cuomo C."/>
            <person name="Litvintseva A."/>
            <person name="Heitman J."/>
            <person name="Chen Y."/>
            <person name="Sun S."/>
            <person name="Springer D."/>
            <person name="Dromer F."/>
            <person name="Young S."/>
            <person name="Zeng Q."/>
            <person name="Chapman S."/>
            <person name="Gujja S."/>
            <person name="Saif S."/>
            <person name="Birren B."/>
        </authorList>
    </citation>
    <scope>NUCLEOTIDE SEQUENCE</scope>
    <source>
        <strain evidence="2">CBS 10118</strain>
    </source>
</reference>
<proteinExistence type="predicted"/>
<dbReference type="RefSeq" id="XP_019048297.1">
    <property type="nucleotide sequence ID" value="XM_019188735.1"/>
</dbReference>
<reference evidence="3" key="2">
    <citation type="submission" date="2013-07" db="EMBL/GenBank/DDBJ databases">
        <authorList>
            <consortium name="The Broad Institute Genome Sequencing Platform"/>
            <person name="Cuomo C."/>
            <person name="Litvintseva A."/>
            <person name="Chen Y."/>
            <person name="Heitman J."/>
            <person name="Sun S."/>
            <person name="Springer D."/>
            <person name="Dromer F."/>
            <person name="Young S.K."/>
            <person name="Zeng Q."/>
            <person name="Gargeya S."/>
            <person name="Fitzgerald M."/>
            <person name="Abouelleil A."/>
            <person name="Alvarado L."/>
            <person name="Berlin A.M."/>
            <person name="Chapman S.B."/>
            <person name="Dewar J."/>
            <person name="Goldberg J."/>
            <person name="Griggs A."/>
            <person name="Gujja S."/>
            <person name="Hansen M."/>
            <person name="Howarth C."/>
            <person name="Imamovic A."/>
            <person name="Larimer J."/>
            <person name="McCowan C."/>
            <person name="Murphy C."/>
            <person name="Pearson M."/>
            <person name="Priest M."/>
            <person name="Roberts A."/>
            <person name="Saif S."/>
            <person name="Shea T."/>
            <person name="Sykes S."/>
            <person name="Wortman J."/>
            <person name="Nusbaum C."/>
            <person name="Birren B."/>
        </authorList>
    </citation>
    <scope>NUCLEOTIDE SEQUENCE</scope>
    <source>
        <strain evidence="3">CBS 10118</strain>
    </source>
</reference>
<dbReference type="Proteomes" id="UP000092730">
    <property type="component" value="Chromosome 2"/>
</dbReference>
<protein>
    <submittedName>
        <fullName evidence="2">Uncharacterized protein</fullName>
    </submittedName>
</protein>
<evidence type="ECO:0000313" key="2">
    <source>
        <dbReference type="EMBL" id="OCF27227.1"/>
    </source>
</evidence>
<reference evidence="3" key="4">
    <citation type="submission" date="2024-02" db="EMBL/GenBank/DDBJ databases">
        <title>Comparative genomics of Cryptococcus and Kwoniella reveals pathogenesis evolution and contrasting modes of karyotype evolution via chromosome fusion or intercentromeric recombination.</title>
        <authorList>
            <person name="Coelho M.A."/>
            <person name="David-Palma M."/>
            <person name="Shea T."/>
            <person name="Bowers K."/>
            <person name="McGinley-Smith S."/>
            <person name="Mohammad A.W."/>
            <person name="Gnirke A."/>
            <person name="Yurkov A.M."/>
            <person name="Nowrousian M."/>
            <person name="Sun S."/>
            <person name="Cuomo C.A."/>
            <person name="Heitman J."/>
        </authorList>
    </citation>
    <scope>NUCLEOTIDE SEQUENCE</scope>
    <source>
        <strain evidence="3">CBS 10118</strain>
    </source>
</reference>
<organism evidence="2">
    <name type="scientific">Kwoniella bestiolae CBS 10118</name>
    <dbReference type="NCBI Taxonomy" id="1296100"/>
    <lineage>
        <taxon>Eukaryota</taxon>
        <taxon>Fungi</taxon>
        <taxon>Dikarya</taxon>
        <taxon>Basidiomycota</taxon>
        <taxon>Agaricomycotina</taxon>
        <taxon>Tremellomycetes</taxon>
        <taxon>Tremellales</taxon>
        <taxon>Cryptococcaceae</taxon>
        <taxon>Kwoniella</taxon>
    </lineage>
</organism>